<evidence type="ECO:0000256" key="5">
    <source>
        <dbReference type="ARBA" id="ARBA00023040"/>
    </source>
</evidence>
<evidence type="ECO:0000256" key="1">
    <source>
        <dbReference type="ARBA" id="ARBA00004651"/>
    </source>
</evidence>
<dbReference type="InterPro" id="IPR000355">
    <property type="entry name" value="Chemokine_rcpt"/>
</dbReference>
<evidence type="ECO:0000259" key="10">
    <source>
        <dbReference type="PROSITE" id="PS50262"/>
    </source>
</evidence>
<evidence type="ECO:0000256" key="6">
    <source>
        <dbReference type="ARBA" id="ARBA00023136"/>
    </source>
</evidence>
<dbReference type="GO" id="GO:0009897">
    <property type="term" value="C:external side of plasma membrane"/>
    <property type="evidence" value="ECO:0007669"/>
    <property type="project" value="TreeGrafter"/>
</dbReference>
<keyword evidence="7" id="KW-0675">Receptor</keyword>
<dbReference type="InterPro" id="IPR050119">
    <property type="entry name" value="CCR1-9-like"/>
</dbReference>
<evidence type="ECO:0000256" key="9">
    <source>
        <dbReference type="SAM" id="Phobius"/>
    </source>
</evidence>
<comment type="subcellular location">
    <subcellularLocation>
        <location evidence="1">Cell membrane</location>
        <topology evidence="1">Multi-pass membrane protein</topology>
    </subcellularLocation>
</comment>
<dbReference type="PRINTS" id="PR00657">
    <property type="entry name" value="CCCHEMOKINER"/>
</dbReference>
<dbReference type="PANTHER" id="PTHR10489">
    <property type="entry name" value="CELL ADHESION MOLECULE"/>
    <property type="match status" value="1"/>
</dbReference>
<evidence type="ECO:0000256" key="2">
    <source>
        <dbReference type="ARBA" id="ARBA00022475"/>
    </source>
</evidence>
<feature type="transmembrane region" description="Helical" evidence="9">
    <location>
        <begin position="58"/>
        <end position="77"/>
    </location>
</feature>
<organism evidence="11 12">
    <name type="scientific">Carassius auratus</name>
    <name type="common">Goldfish</name>
    <dbReference type="NCBI Taxonomy" id="7957"/>
    <lineage>
        <taxon>Eukaryota</taxon>
        <taxon>Metazoa</taxon>
        <taxon>Chordata</taxon>
        <taxon>Craniata</taxon>
        <taxon>Vertebrata</taxon>
        <taxon>Euteleostomi</taxon>
        <taxon>Actinopterygii</taxon>
        <taxon>Neopterygii</taxon>
        <taxon>Teleostei</taxon>
        <taxon>Ostariophysi</taxon>
        <taxon>Cypriniformes</taxon>
        <taxon>Cyprinidae</taxon>
        <taxon>Cyprininae</taxon>
        <taxon>Carassius</taxon>
    </lineage>
</organism>
<dbReference type="GO" id="GO:0060326">
    <property type="term" value="P:cell chemotaxis"/>
    <property type="evidence" value="ECO:0007669"/>
    <property type="project" value="TreeGrafter"/>
</dbReference>
<feature type="transmembrane region" description="Helical" evidence="9">
    <location>
        <begin position="123"/>
        <end position="143"/>
    </location>
</feature>
<dbReference type="Gene3D" id="1.20.1070.10">
    <property type="entry name" value="Rhodopsin 7-helix transmembrane proteins"/>
    <property type="match status" value="1"/>
</dbReference>
<proteinExistence type="predicted"/>
<dbReference type="PANTHER" id="PTHR10489:SF627">
    <property type="entry name" value="C-C CHEMOKINE RECEPTOR TYPE 8"/>
    <property type="match status" value="1"/>
</dbReference>
<feature type="transmembrane region" description="Helical" evidence="9">
    <location>
        <begin position="250"/>
        <end position="268"/>
    </location>
</feature>
<dbReference type="GO" id="GO:0019722">
    <property type="term" value="P:calcium-mediated signaling"/>
    <property type="evidence" value="ECO:0007669"/>
    <property type="project" value="TreeGrafter"/>
</dbReference>
<keyword evidence="8" id="KW-0807">Transducer</keyword>
<feature type="transmembrane region" description="Helical" evidence="9">
    <location>
        <begin position="219"/>
        <end position="238"/>
    </location>
</feature>
<dbReference type="PRINTS" id="PR00237">
    <property type="entry name" value="GPCRRHODOPSN"/>
</dbReference>
<dbReference type="Proteomes" id="UP000515129">
    <property type="component" value="Chromosome 15"/>
</dbReference>
<keyword evidence="5" id="KW-0297">G-protein coupled receptor</keyword>
<dbReference type="InterPro" id="IPR017452">
    <property type="entry name" value="GPCR_Rhodpsn_7TM"/>
</dbReference>
<dbReference type="OrthoDB" id="8855387at2759"/>
<dbReference type="GO" id="GO:0006955">
    <property type="term" value="P:immune response"/>
    <property type="evidence" value="ECO:0007669"/>
    <property type="project" value="TreeGrafter"/>
</dbReference>
<accession>A0A6P6R049</accession>
<keyword evidence="11" id="KW-1185">Reference proteome</keyword>
<dbReference type="GO" id="GO:0016493">
    <property type="term" value="F:C-C chemokine receptor activity"/>
    <property type="evidence" value="ECO:0007669"/>
    <property type="project" value="TreeGrafter"/>
</dbReference>
<dbReference type="KEGG" id="caua:113115432"/>
<feature type="transmembrane region" description="Helical" evidence="9">
    <location>
        <begin position="89"/>
        <end position="111"/>
    </location>
</feature>
<evidence type="ECO:0000256" key="4">
    <source>
        <dbReference type="ARBA" id="ARBA00022989"/>
    </source>
</evidence>
<evidence type="ECO:0000256" key="8">
    <source>
        <dbReference type="ARBA" id="ARBA00023224"/>
    </source>
</evidence>
<dbReference type="RefSeq" id="XP_026138788.1">
    <property type="nucleotide sequence ID" value="XM_026283003.1"/>
</dbReference>
<gene>
    <name evidence="12" type="primary">LOC113115432</name>
</gene>
<feature type="domain" description="G-protein coupled receptors family 1 profile" evidence="10">
    <location>
        <begin position="68"/>
        <end position="315"/>
    </location>
</feature>
<evidence type="ECO:0000313" key="12">
    <source>
        <dbReference type="RefSeq" id="XP_026138788.1"/>
    </source>
</evidence>
<dbReference type="GO" id="GO:0019957">
    <property type="term" value="F:C-C chemokine binding"/>
    <property type="evidence" value="ECO:0007669"/>
    <property type="project" value="TreeGrafter"/>
</dbReference>
<evidence type="ECO:0000313" key="11">
    <source>
        <dbReference type="Proteomes" id="UP000515129"/>
    </source>
</evidence>
<keyword evidence="3 9" id="KW-0812">Transmembrane</keyword>
<name>A0A6P6R049_CARAU</name>
<sequence>MVTSGPLDQHYMISSTNGAVDDEPDTVTTSKYYDYYDYDPAVICVYGDHGARILPTLYSLYFVVGFLANMLVVWVVCMAAKLRSMTDICLLNLALADLLLLSSFPFLAHYIRDQWIFGDVMCTAVFSVYYIGFYSVIFFTVLMSINQYIAIVHDVLARTYGILASVVIWIIAVSASFPEVMHFKTNNFNQQIVCGLFNPTGDQNLYFSLNIFSIFKMNLIGLVIPLFIIGFFYSLILKRPLTARSSRKQNMCYVIIVLVVFFCCYAPYHIAAFVKVLEMKEIISNSCDLSKAINLSLQITEALTNSHTCINPILFVFVQEKYRKHLVSLLYKTPCGRLHFMNDNPTQATESVYLQNTERPGTVV</sequence>
<dbReference type="InterPro" id="IPR000276">
    <property type="entry name" value="GPCR_Rhodpsn"/>
</dbReference>
<protein>
    <submittedName>
        <fullName evidence="12">C-C chemokine receptor type 5-like</fullName>
    </submittedName>
</protein>
<keyword evidence="6 9" id="KW-0472">Membrane</keyword>
<feature type="transmembrane region" description="Helical" evidence="9">
    <location>
        <begin position="155"/>
        <end position="177"/>
    </location>
</feature>
<evidence type="ECO:0000256" key="7">
    <source>
        <dbReference type="ARBA" id="ARBA00023170"/>
    </source>
</evidence>
<dbReference type="SUPFAM" id="SSF81321">
    <property type="entry name" value="Family A G protein-coupled receptor-like"/>
    <property type="match status" value="1"/>
</dbReference>
<evidence type="ECO:0000256" key="3">
    <source>
        <dbReference type="ARBA" id="ARBA00022692"/>
    </source>
</evidence>
<dbReference type="PROSITE" id="PS50262">
    <property type="entry name" value="G_PROTEIN_RECEP_F1_2"/>
    <property type="match status" value="1"/>
</dbReference>
<dbReference type="GeneID" id="113115432"/>
<dbReference type="Pfam" id="PF00001">
    <property type="entry name" value="7tm_1"/>
    <property type="match status" value="1"/>
</dbReference>
<keyword evidence="4 9" id="KW-1133">Transmembrane helix</keyword>
<reference evidence="12" key="1">
    <citation type="submission" date="2025-08" db="UniProtKB">
        <authorList>
            <consortium name="RefSeq"/>
        </authorList>
    </citation>
    <scope>IDENTIFICATION</scope>
    <source>
        <strain evidence="12">Wakin</strain>
        <tissue evidence="12">Muscle</tissue>
    </source>
</reference>
<dbReference type="AlphaFoldDB" id="A0A6P6R049"/>
<keyword evidence="2" id="KW-1003">Cell membrane</keyword>
<dbReference type="GO" id="GO:0007204">
    <property type="term" value="P:positive regulation of cytosolic calcium ion concentration"/>
    <property type="evidence" value="ECO:0007669"/>
    <property type="project" value="TreeGrafter"/>
</dbReference>